<dbReference type="Pfam" id="PF03729">
    <property type="entry name" value="DUF308"/>
    <property type="match status" value="2"/>
</dbReference>
<accession>A0ABX3P2N4</accession>
<dbReference type="Proteomes" id="UP000192277">
    <property type="component" value="Unassembled WGS sequence"/>
</dbReference>
<keyword evidence="3" id="KW-1185">Reference proteome</keyword>
<comment type="caution">
    <text evidence="2">The sequence shown here is derived from an EMBL/GenBank/DDBJ whole genome shotgun (WGS) entry which is preliminary data.</text>
</comment>
<evidence type="ECO:0008006" key="4">
    <source>
        <dbReference type="Google" id="ProtNLM"/>
    </source>
</evidence>
<dbReference type="InterPro" id="IPR052712">
    <property type="entry name" value="Acid_resist_chaperone_HdeD"/>
</dbReference>
<dbReference type="EMBL" id="LWBO01000003">
    <property type="protein sequence ID" value="OQP52941.1"/>
    <property type="molecule type" value="Genomic_DNA"/>
</dbReference>
<sequence>MTTTIVPVAGRNVRYWWIFLLRGLLFIIAGVLTFRYPLESYVTLSIFFGVTMLFTGILELTFTLSTRKIKGWGWRLAASLIDLILGIILILDIGISMAVLPFLVSFWFLFRGITMLSFSGIVRNVGSTAWMITGGILLIFFAILIMINPVLGAVTIVTWTGLAFIVAGIFNIILTIQLKKEPQSSGKNGID</sequence>
<organism evidence="2 3">
    <name type="scientific">Niastella koreensis</name>
    <dbReference type="NCBI Taxonomy" id="354356"/>
    <lineage>
        <taxon>Bacteria</taxon>
        <taxon>Pseudomonadati</taxon>
        <taxon>Bacteroidota</taxon>
        <taxon>Chitinophagia</taxon>
        <taxon>Chitinophagales</taxon>
        <taxon>Chitinophagaceae</taxon>
        <taxon>Niastella</taxon>
    </lineage>
</organism>
<reference evidence="2 3" key="1">
    <citation type="submission" date="2016-04" db="EMBL/GenBank/DDBJ databases">
        <authorList>
            <person name="Chen L."/>
            <person name="Zhuang W."/>
            <person name="Wang G."/>
        </authorList>
    </citation>
    <scope>NUCLEOTIDE SEQUENCE [LARGE SCALE GENOMIC DNA]</scope>
    <source>
        <strain evidence="3">GR20</strain>
    </source>
</reference>
<dbReference type="PANTHER" id="PTHR34989:SF1">
    <property type="entry name" value="PROTEIN HDED"/>
    <property type="match status" value="1"/>
</dbReference>
<feature type="transmembrane region" description="Helical" evidence="1">
    <location>
        <begin position="83"/>
        <end position="109"/>
    </location>
</feature>
<evidence type="ECO:0000313" key="3">
    <source>
        <dbReference type="Proteomes" id="UP000192277"/>
    </source>
</evidence>
<gene>
    <name evidence="2" type="ORF">A4D02_21270</name>
</gene>
<dbReference type="PANTHER" id="PTHR34989">
    <property type="entry name" value="PROTEIN HDED"/>
    <property type="match status" value="1"/>
</dbReference>
<evidence type="ECO:0000313" key="2">
    <source>
        <dbReference type="EMBL" id="OQP52941.1"/>
    </source>
</evidence>
<proteinExistence type="predicted"/>
<dbReference type="RefSeq" id="WP_014218531.1">
    <property type="nucleotide sequence ID" value="NZ_LWBO01000003.1"/>
</dbReference>
<keyword evidence="1" id="KW-0812">Transmembrane</keyword>
<name>A0ABX3P2N4_9BACT</name>
<feature type="transmembrane region" description="Helical" evidence="1">
    <location>
        <begin position="15"/>
        <end position="34"/>
    </location>
</feature>
<protein>
    <recommendedName>
        <fullName evidence="4">HdeD family acid-resistance protein</fullName>
    </recommendedName>
</protein>
<dbReference type="InterPro" id="IPR005325">
    <property type="entry name" value="DUF308_memb"/>
</dbReference>
<feature type="transmembrane region" description="Helical" evidence="1">
    <location>
        <begin position="129"/>
        <end position="147"/>
    </location>
</feature>
<keyword evidence="1" id="KW-0472">Membrane</keyword>
<feature type="transmembrane region" description="Helical" evidence="1">
    <location>
        <begin position="153"/>
        <end position="174"/>
    </location>
</feature>
<keyword evidence="1" id="KW-1133">Transmembrane helix</keyword>
<feature type="transmembrane region" description="Helical" evidence="1">
    <location>
        <begin position="41"/>
        <end position="63"/>
    </location>
</feature>
<evidence type="ECO:0000256" key="1">
    <source>
        <dbReference type="SAM" id="Phobius"/>
    </source>
</evidence>